<reference evidence="1" key="1">
    <citation type="journal article" date="2020" name="Stud. Mycol.">
        <title>101 Dothideomycetes genomes: a test case for predicting lifestyles and emergence of pathogens.</title>
        <authorList>
            <person name="Haridas S."/>
            <person name="Albert R."/>
            <person name="Binder M."/>
            <person name="Bloem J."/>
            <person name="Labutti K."/>
            <person name="Salamov A."/>
            <person name="Andreopoulos B."/>
            <person name="Baker S."/>
            <person name="Barry K."/>
            <person name="Bills G."/>
            <person name="Bluhm B."/>
            <person name="Cannon C."/>
            <person name="Castanera R."/>
            <person name="Culley D."/>
            <person name="Daum C."/>
            <person name="Ezra D."/>
            <person name="Gonzalez J."/>
            <person name="Henrissat B."/>
            <person name="Kuo A."/>
            <person name="Liang C."/>
            <person name="Lipzen A."/>
            <person name="Lutzoni F."/>
            <person name="Magnuson J."/>
            <person name="Mondo S."/>
            <person name="Nolan M."/>
            <person name="Ohm R."/>
            <person name="Pangilinan J."/>
            <person name="Park H.-J."/>
            <person name="Ramirez L."/>
            <person name="Alfaro M."/>
            <person name="Sun H."/>
            <person name="Tritt A."/>
            <person name="Yoshinaga Y."/>
            <person name="Zwiers L.-H."/>
            <person name="Turgeon B."/>
            <person name="Goodwin S."/>
            <person name="Spatafora J."/>
            <person name="Crous P."/>
            <person name="Grigoriev I."/>
        </authorList>
    </citation>
    <scope>NUCLEOTIDE SEQUENCE</scope>
    <source>
        <strain evidence="1">CBS 113818</strain>
    </source>
</reference>
<keyword evidence="2" id="KW-1185">Reference proteome</keyword>
<protein>
    <submittedName>
        <fullName evidence="1">Uncharacterized protein</fullName>
    </submittedName>
</protein>
<dbReference type="AlphaFoldDB" id="A0A6A6ZBJ5"/>
<proteinExistence type="predicted"/>
<dbReference type="OrthoDB" id="3800809at2759"/>
<evidence type="ECO:0000313" key="1">
    <source>
        <dbReference type="EMBL" id="KAF2818366.1"/>
    </source>
</evidence>
<organism evidence="1 2">
    <name type="scientific">Ophiobolus disseminans</name>
    <dbReference type="NCBI Taxonomy" id="1469910"/>
    <lineage>
        <taxon>Eukaryota</taxon>
        <taxon>Fungi</taxon>
        <taxon>Dikarya</taxon>
        <taxon>Ascomycota</taxon>
        <taxon>Pezizomycotina</taxon>
        <taxon>Dothideomycetes</taxon>
        <taxon>Pleosporomycetidae</taxon>
        <taxon>Pleosporales</taxon>
        <taxon>Pleosporineae</taxon>
        <taxon>Phaeosphaeriaceae</taxon>
        <taxon>Ophiobolus</taxon>
    </lineage>
</organism>
<evidence type="ECO:0000313" key="2">
    <source>
        <dbReference type="Proteomes" id="UP000799424"/>
    </source>
</evidence>
<accession>A0A6A6ZBJ5</accession>
<sequence>MSTWFCCGCGDGPHSSTLVGACTSCGHVQCTGCSKEDHYHANKQSTVAAPTSLSPPTTSSAARSNAPHTLGLGLEYDQPIIGASHSASHGHIRTDPSTRRGGPVDGTIIYRWTCCKCHGDNSCEYDKGCCNCHDHWRQGCCTVYKHEYD</sequence>
<dbReference type="EMBL" id="MU006253">
    <property type="protein sequence ID" value="KAF2818366.1"/>
    <property type="molecule type" value="Genomic_DNA"/>
</dbReference>
<dbReference type="Proteomes" id="UP000799424">
    <property type="component" value="Unassembled WGS sequence"/>
</dbReference>
<gene>
    <name evidence="1" type="ORF">CC86DRAFT_461134</name>
</gene>
<name>A0A6A6ZBJ5_9PLEO</name>